<evidence type="ECO:0000256" key="7">
    <source>
        <dbReference type="ARBA" id="ARBA00022777"/>
    </source>
</evidence>
<dbReference type="PANTHER" id="PTHR24346">
    <property type="entry name" value="MAP/MICROTUBULE AFFINITY-REGULATING KINASE"/>
    <property type="match status" value="1"/>
</dbReference>
<feature type="compositionally biased region" description="Low complexity" evidence="15">
    <location>
        <begin position="359"/>
        <end position="370"/>
    </location>
</feature>
<evidence type="ECO:0000256" key="6">
    <source>
        <dbReference type="ARBA" id="ARBA00022741"/>
    </source>
</evidence>
<feature type="region of interest" description="Disordered" evidence="15">
    <location>
        <begin position="402"/>
        <end position="473"/>
    </location>
</feature>
<dbReference type="Proteomes" id="UP000472265">
    <property type="component" value="Chromosome 20"/>
</dbReference>
<keyword evidence="4" id="KW-0808">Transferase</keyword>
<comment type="catalytic activity">
    <reaction evidence="14">
        <text>L-threonyl-[tau protein] + ATP = O-phospho-L-threonyl-[tau protein] + ADP + H(+)</text>
        <dbReference type="Rhea" id="RHEA:53904"/>
        <dbReference type="Rhea" id="RHEA-COMP:13703"/>
        <dbReference type="Rhea" id="RHEA-COMP:13704"/>
        <dbReference type="ChEBI" id="CHEBI:15378"/>
        <dbReference type="ChEBI" id="CHEBI:30013"/>
        <dbReference type="ChEBI" id="CHEBI:30616"/>
        <dbReference type="ChEBI" id="CHEBI:61977"/>
        <dbReference type="ChEBI" id="CHEBI:456216"/>
        <dbReference type="EC" id="2.7.11.26"/>
    </reaction>
</comment>
<keyword evidence="10" id="KW-0524">Neurogenesis</keyword>
<evidence type="ECO:0000256" key="13">
    <source>
        <dbReference type="ARBA" id="ARBA00048679"/>
    </source>
</evidence>
<sequence>MEIAILKLIEHPHVLKLHDVYENNKYLYLVLEHVSGGELFDYLVKKGRLTPKEARKFFRQIISALDFCHSHSICHRDLKPENLLLDEKNNIRIADFGMASLQVGDSLLETSCGSPHYACPEVIRGEKYDGRRADVWSCGVILFALLVGALPFDHDNLRQLLEKVKSGVFHMPHFIPPDCQSLLKGMIEVNPEKRLTLEVIQKHAWYLGGRNEPCPEQPPPRRVCVRRILSLTELDPDVLDSMHSLGCFRDRVKLTRDLQCEEENQEKMIYYLLLDRKERYPSYEDEDLPPRNDVDPPRKRVDSPMLTRHGRCRPERKSLEVLSVTEQGSPTPPRRALDTAYASSDHIQETLHTKNPIKSLPLHNPSSRSPSPSPLLSPIPRFFFPSSSVLKSVTKSFYPNSAHSVPQVTPQGSPLPTPLGTPVHHPHHPSSTPPSSSSSSSSSRAEGGGGVGSLSLTPPSSPGGGSGMAASSSAHWRTRLNSFKNNLLGSPRFHRRKLQVPTSEDMSSLTPESSPELAKKSWFGNFIGLEKEEQIFVVIRDKPLSSVKADIVHAFLSIPSLSHSVLSQTSFRAEYKSSGGPSVFQKPVKFQVDIAFSEGERERDRERTEREGRRETGIYSVTFTLISGPSRRFRRVVETIQAQLLSSHDQPMVQALSDEKNGRPHGTPTRQNSRRSEGGGDRCEWGDRADGGGIGGSGGVLQRRGSAKERTRLLSSNGTQSQP</sequence>
<protein>
    <submittedName>
        <fullName evidence="17">Serine/threonine-protein kinase BRSK2-like</fullName>
    </submittedName>
</protein>
<feature type="domain" description="Protein kinase" evidence="16">
    <location>
        <begin position="1"/>
        <end position="206"/>
    </location>
</feature>
<reference evidence="17" key="3">
    <citation type="submission" date="2025-09" db="UniProtKB">
        <authorList>
            <consortium name="Ensembl"/>
        </authorList>
    </citation>
    <scope>IDENTIFICATION</scope>
</reference>
<accession>A0A671YGN0</accession>
<dbReference type="SMART" id="SM00220">
    <property type="entry name" value="S_TKc"/>
    <property type="match status" value="1"/>
</dbReference>
<dbReference type="InterPro" id="IPR008271">
    <property type="entry name" value="Ser/Thr_kinase_AS"/>
</dbReference>
<dbReference type="AlphaFoldDB" id="A0A671YGN0"/>
<dbReference type="Pfam" id="PF21122">
    <property type="entry name" value="KA1_BRSK"/>
    <property type="match status" value="1"/>
</dbReference>
<feature type="compositionally biased region" description="Low complexity" evidence="15">
    <location>
        <begin position="429"/>
        <end position="445"/>
    </location>
</feature>
<comment type="catalytic activity">
    <reaction evidence="12">
        <text>L-seryl-[tau protein] + ATP = O-phospho-L-seryl-[tau protein] + ADP + H(+)</text>
        <dbReference type="Rhea" id="RHEA:12801"/>
        <dbReference type="Rhea" id="RHEA-COMP:13701"/>
        <dbReference type="Rhea" id="RHEA-COMP:13702"/>
        <dbReference type="ChEBI" id="CHEBI:15378"/>
        <dbReference type="ChEBI" id="CHEBI:29999"/>
        <dbReference type="ChEBI" id="CHEBI:30616"/>
        <dbReference type="ChEBI" id="CHEBI:83421"/>
        <dbReference type="ChEBI" id="CHEBI:456216"/>
        <dbReference type="EC" id="2.7.11.26"/>
    </reaction>
</comment>
<dbReference type="FunFam" id="1.10.510.10:FF:000064">
    <property type="entry name" value="BR serine/threonine-protein kinase 2"/>
    <property type="match status" value="1"/>
</dbReference>
<evidence type="ECO:0000256" key="4">
    <source>
        <dbReference type="ARBA" id="ARBA00022679"/>
    </source>
</evidence>
<comment type="similarity">
    <text evidence="2">Belongs to the protein kinase superfamily. CAMK Ser/Thr protein kinase family. SNF1 subfamily.</text>
</comment>
<evidence type="ECO:0000256" key="15">
    <source>
        <dbReference type="SAM" id="MobiDB-lite"/>
    </source>
</evidence>
<dbReference type="GeneTree" id="ENSGT00940000164511"/>
<dbReference type="PROSITE" id="PS00108">
    <property type="entry name" value="PROTEIN_KINASE_ST"/>
    <property type="match status" value="1"/>
</dbReference>
<evidence type="ECO:0000259" key="16">
    <source>
        <dbReference type="PROSITE" id="PS50011"/>
    </source>
</evidence>
<keyword evidence="8" id="KW-0067">ATP-binding</keyword>
<dbReference type="SUPFAM" id="SSF56112">
    <property type="entry name" value="Protein kinase-like (PK-like)"/>
    <property type="match status" value="1"/>
</dbReference>
<evidence type="ECO:0000313" key="18">
    <source>
        <dbReference type="Proteomes" id="UP000472265"/>
    </source>
</evidence>
<evidence type="ECO:0000256" key="1">
    <source>
        <dbReference type="ARBA" id="ARBA00001946"/>
    </source>
</evidence>
<organism evidence="17 18">
    <name type="scientific">Sparus aurata</name>
    <name type="common">Gilthead sea bream</name>
    <dbReference type="NCBI Taxonomy" id="8175"/>
    <lineage>
        <taxon>Eukaryota</taxon>
        <taxon>Metazoa</taxon>
        <taxon>Chordata</taxon>
        <taxon>Craniata</taxon>
        <taxon>Vertebrata</taxon>
        <taxon>Euteleostomi</taxon>
        <taxon>Actinopterygii</taxon>
        <taxon>Neopterygii</taxon>
        <taxon>Teleostei</taxon>
        <taxon>Neoteleostei</taxon>
        <taxon>Acanthomorphata</taxon>
        <taxon>Eupercaria</taxon>
        <taxon>Spariformes</taxon>
        <taxon>Sparidae</taxon>
        <taxon>Sparus</taxon>
    </lineage>
</organism>
<keyword evidence="6" id="KW-0547">Nucleotide-binding</keyword>
<dbReference type="CDD" id="cd14081">
    <property type="entry name" value="STKc_BRSK1_2"/>
    <property type="match status" value="1"/>
</dbReference>
<evidence type="ECO:0000256" key="10">
    <source>
        <dbReference type="ARBA" id="ARBA00022902"/>
    </source>
</evidence>
<dbReference type="Pfam" id="PF00069">
    <property type="entry name" value="Pkinase"/>
    <property type="match status" value="1"/>
</dbReference>
<dbReference type="InterPro" id="IPR000719">
    <property type="entry name" value="Prot_kinase_dom"/>
</dbReference>
<dbReference type="Pfam" id="PF21115">
    <property type="entry name" value="UBA_BRSK"/>
    <property type="match status" value="1"/>
</dbReference>
<dbReference type="GO" id="GO:0007399">
    <property type="term" value="P:nervous system development"/>
    <property type="evidence" value="ECO:0007669"/>
    <property type="project" value="UniProtKB-KW"/>
</dbReference>
<dbReference type="GO" id="GO:0046872">
    <property type="term" value="F:metal ion binding"/>
    <property type="evidence" value="ECO:0007669"/>
    <property type="project" value="UniProtKB-KW"/>
</dbReference>
<gene>
    <name evidence="17" type="primary">brsk1a</name>
</gene>
<feature type="region of interest" description="Disordered" evidence="15">
    <location>
        <begin position="282"/>
        <end position="337"/>
    </location>
</feature>
<comment type="cofactor">
    <cofactor evidence="1">
        <name>Mg(2+)</name>
        <dbReference type="ChEBI" id="CHEBI:18420"/>
    </cofactor>
</comment>
<feature type="region of interest" description="Disordered" evidence="15">
    <location>
        <begin position="657"/>
        <end position="723"/>
    </location>
</feature>
<feature type="compositionally biased region" description="Polar residues" evidence="15">
    <location>
        <begin position="713"/>
        <end position="723"/>
    </location>
</feature>
<evidence type="ECO:0000256" key="14">
    <source>
        <dbReference type="ARBA" id="ARBA00048878"/>
    </source>
</evidence>
<feature type="region of interest" description="Disordered" evidence="15">
    <location>
        <begin position="352"/>
        <end position="373"/>
    </location>
</feature>
<dbReference type="PANTHER" id="PTHR24346:SF36">
    <property type="entry name" value="SERINE_THREONINE-PROTEIN KINASE BRSK1 ISOFORM X1-RELATED"/>
    <property type="match status" value="1"/>
</dbReference>
<dbReference type="GO" id="GO:0050321">
    <property type="term" value="F:tau-protein kinase activity"/>
    <property type="evidence" value="ECO:0007669"/>
    <property type="project" value="UniProtKB-EC"/>
</dbReference>
<feature type="compositionally biased region" description="Basic and acidic residues" evidence="15">
    <location>
        <begin position="282"/>
        <end position="302"/>
    </location>
</feature>
<keyword evidence="18" id="KW-1185">Reference proteome</keyword>
<feature type="compositionally biased region" description="Basic and acidic residues" evidence="15">
    <location>
        <begin position="674"/>
        <end position="690"/>
    </location>
</feature>
<dbReference type="InterPro" id="IPR011009">
    <property type="entry name" value="Kinase-like_dom_sf"/>
</dbReference>
<comment type="catalytic activity">
    <reaction evidence="11">
        <text>L-threonyl-[protein] + ATP = O-phospho-L-threonyl-[protein] + ADP + H(+)</text>
        <dbReference type="Rhea" id="RHEA:46608"/>
        <dbReference type="Rhea" id="RHEA-COMP:11060"/>
        <dbReference type="Rhea" id="RHEA-COMP:11605"/>
        <dbReference type="ChEBI" id="CHEBI:15378"/>
        <dbReference type="ChEBI" id="CHEBI:30013"/>
        <dbReference type="ChEBI" id="CHEBI:30616"/>
        <dbReference type="ChEBI" id="CHEBI:61977"/>
        <dbReference type="ChEBI" id="CHEBI:456216"/>
        <dbReference type="EC" id="2.7.11.1"/>
    </reaction>
</comment>
<keyword evidence="5" id="KW-0479">Metal-binding</keyword>
<keyword evidence="7" id="KW-0418">Kinase</keyword>
<evidence type="ECO:0000256" key="8">
    <source>
        <dbReference type="ARBA" id="ARBA00022840"/>
    </source>
</evidence>
<name>A0A671YGN0_SPAAU</name>
<keyword evidence="9" id="KW-0460">Magnesium</keyword>
<reference evidence="17" key="2">
    <citation type="submission" date="2025-08" db="UniProtKB">
        <authorList>
            <consortium name="Ensembl"/>
        </authorList>
    </citation>
    <scope>IDENTIFICATION</scope>
</reference>
<keyword evidence="3" id="KW-0723">Serine/threonine-protein kinase</keyword>
<comment type="catalytic activity">
    <reaction evidence="13">
        <text>L-seryl-[protein] + ATP = O-phospho-L-seryl-[protein] + ADP + H(+)</text>
        <dbReference type="Rhea" id="RHEA:17989"/>
        <dbReference type="Rhea" id="RHEA-COMP:9863"/>
        <dbReference type="Rhea" id="RHEA-COMP:11604"/>
        <dbReference type="ChEBI" id="CHEBI:15378"/>
        <dbReference type="ChEBI" id="CHEBI:29999"/>
        <dbReference type="ChEBI" id="CHEBI:30616"/>
        <dbReference type="ChEBI" id="CHEBI:83421"/>
        <dbReference type="ChEBI" id="CHEBI:456216"/>
        <dbReference type="EC" id="2.7.11.1"/>
    </reaction>
</comment>
<dbReference type="Gene3D" id="1.10.510.10">
    <property type="entry name" value="Transferase(Phosphotransferase) domain 1"/>
    <property type="match status" value="1"/>
</dbReference>
<feature type="compositionally biased region" description="Polar residues" evidence="15">
    <location>
        <begin position="402"/>
        <end position="412"/>
    </location>
</feature>
<evidence type="ECO:0000313" key="17">
    <source>
        <dbReference type="Ensembl" id="ENSSAUP00010061689.1"/>
    </source>
</evidence>
<proteinExistence type="inferred from homology"/>
<dbReference type="GO" id="GO:0035556">
    <property type="term" value="P:intracellular signal transduction"/>
    <property type="evidence" value="ECO:0007669"/>
    <property type="project" value="TreeGrafter"/>
</dbReference>
<dbReference type="GO" id="GO:0005524">
    <property type="term" value="F:ATP binding"/>
    <property type="evidence" value="ECO:0007669"/>
    <property type="project" value="UniProtKB-KW"/>
</dbReference>
<dbReference type="GO" id="GO:0005737">
    <property type="term" value="C:cytoplasm"/>
    <property type="evidence" value="ECO:0007669"/>
    <property type="project" value="TreeGrafter"/>
</dbReference>
<evidence type="ECO:0000256" key="3">
    <source>
        <dbReference type="ARBA" id="ARBA00022527"/>
    </source>
</evidence>
<dbReference type="CDD" id="cd14340">
    <property type="entry name" value="UBA_BRSK"/>
    <property type="match status" value="1"/>
</dbReference>
<evidence type="ECO:0000256" key="11">
    <source>
        <dbReference type="ARBA" id="ARBA00047899"/>
    </source>
</evidence>
<reference evidence="17" key="1">
    <citation type="submission" date="2021-04" db="EMBL/GenBank/DDBJ databases">
        <authorList>
            <consortium name="Wellcome Sanger Institute Data Sharing"/>
        </authorList>
    </citation>
    <scope>NUCLEOTIDE SEQUENCE [LARGE SCALE GENOMIC DNA]</scope>
</reference>
<evidence type="ECO:0000256" key="9">
    <source>
        <dbReference type="ARBA" id="ARBA00022842"/>
    </source>
</evidence>
<evidence type="ECO:0000256" key="5">
    <source>
        <dbReference type="ARBA" id="ARBA00022723"/>
    </source>
</evidence>
<evidence type="ECO:0000256" key="12">
    <source>
        <dbReference type="ARBA" id="ARBA00048291"/>
    </source>
</evidence>
<dbReference type="PROSITE" id="PS50011">
    <property type="entry name" value="PROTEIN_KINASE_DOM"/>
    <property type="match status" value="1"/>
</dbReference>
<dbReference type="Ensembl" id="ENSSAUT00010064690.1">
    <property type="protein sequence ID" value="ENSSAUP00010061689.1"/>
    <property type="gene ID" value="ENSSAUG00010024534.1"/>
</dbReference>
<evidence type="ECO:0000256" key="2">
    <source>
        <dbReference type="ARBA" id="ARBA00006234"/>
    </source>
</evidence>
<dbReference type="InterPro" id="IPR048622">
    <property type="entry name" value="BRSK1_2-like_UBA"/>
</dbReference>